<feature type="transmembrane region" description="Helical" evidence="1">
    <location>
        <begin position="126"/>
        <end position="146"/>
    </location>
</feature>
<feature type="transmembrane region" description="Helical" evidence="1">
    <location>
        <begin position="96"/>
        <end position="119"/>
    </location>
</feature>
<dbReference type="GO" id="GO:0005886">
    <property type="term" value="C:plasma membrane"/>
    <property type="evidence" value="ECO:0007669"/>
    <property type="project" value="UniProtKB-SubCell"/>
</dbReference>
<dbReference type="AlphaFoldDB" id="A0A9E2KW19"/>
<keyword evidence="1" id="KW-0472">Membrane</keyword>
<reference evidence="2" key="1">
    <citation type="journal article" date="2021" name="PeerJ">
        <title>Extensive microbial diversity within the chicken gut microbiome revealed by metagenomics and culture.</title>
        <authorList>
            <person name="Gilroy R."/>
            <person name="Ravi A."/>
            <person name="Getino M."/>
            <person name="Pursley I."/>
            <person name="Horton D.L."/>
            <person name="Alikhan N.F."/>
            <person name="Baker D."/>
            <person name="Gharbi K."/>
            <person name="Hall N."/>
            <person name="Watson M."/>
            <person name="Adriaenssens E.M."/>
            <person name="Foster-Nyarko E."/>
            <person name="Jarju S."/>
            <person name="Secka A."/>
            <person name="Antonio M."/>
            <person name="Oren A."/>
            <person name="Chaudhuri R.R."/>
            <person name="La Ragione R."/>
            <person name="Hildebrand F."/>
            <person name="Pallen M.J."/>
        </authorList>
    </citation>
    <scope>NUCLEOTIDE SEQUENCE</scope>
    <source>
        <strain evidence="2">A5-1222</strain>
    </source>
</reference>
<proteinExistence type="predicted"/>
<keyword evidence="1" id="KW-1133">Transmembrane helix</keyword>
<evidence type="ECO:0000256" key="1">
    <source>
        <dbReference type="SAM" id="Phobius"/>
    </source>
</evidence>
<feature type="transmembrane region" description="Helical" evidence="1">
    <location>
        <begin position="6"/>
        <end position="33"/>
    </location>
</feature>
<dbReference type="Proteomes" id="UP000824247">
    <property type="component" value="Unassembled WGS sequence"/>
</dbReference>
<dbReference type="Pfam" id="PF12679">
    <property type="entry name" value="ABC2_membrane_2"/>
    <property type="match status" value="1"/>
</dbReference>
<reference evidence="2" key="2">
    <citation type="submission" date="2021-04" db="EMBL/GenBank/DDBJ databases">
        <authorList>
            <person name="Gilroy R."/>
        </authorList>
    </citation>
    <scope>NUCLEOTIDE SEQUENCE</scope>
    <source>
        <strain evidence="2">A5-1222</strain>
    </source>
</reference>
<gene>
    <name evidence="2" type="ORF">H9897_00895</name>
</gene>
<dbReference type="GO" id="GO:0140359">
    <property type="term" value="F:ABC-type transporter activity"/>
    <property type="evidence" value="ECO:0007669"/>
    <property type="project" value="InterPro"/>
</dbReference>
<evidence type="ECO:0000313" key="2">
    <source>
        <dbReference type="EMBL" id="MBU3830708.1"/>
    </source>
</evidence>
<comment type="caution">
    <text evidence="2">The sequence shown here is derived from an EMBL/GenBank/DDBJ whole genome shotgun (WGS) entry which is preliminary data.</text>
</comment>
<feature type="transmembrane region" description="Helical" evidence="1">
    <location>
        <begin position="578"/>
        <end position="604"/>
    </location>
</feature>
<feature type="transmembrane region" description="Helical" evidence="1">
    <location>
        <begin position="54"/>
        <end position="76"/>
    </location>
</feature>
<sequence length="610" mass="70786">MYINQLFSLSLILALLIFLIAIFSILVSTTIFRQGIDDGSELLIITKQLSRKEIIIAKFIALLVILLLTSLIAFIVPVFLKFSKYGTSTPLDYCCGYFLATFIVSIFFGSISILFCLIMKKNHATFTTLGIASVLMFINAINYLTVSNTGGYTSKYSYGLDSVSIKQKDGTILTGDILTQYNLPYISEKHTNIIDNIQKEALKETRVKTYTYMDPFFQLSNLFSLGNFYHSQNCSSWNNLNVSDQLFVDSSWTNLYLTFTPILDVDLEKEFSITYENKPYSLTYLYHDVFTIKNYSRGIDMDIEEPMLYDRNIFLLPILEYENNIVKDTISLQFFDMTKPEDVKKIVDICFSKNLNSIFTLFNKYQSFLKKVNNASAENHYNFQSFLNTYLYLGFSIIFENIINGKPITLKYDNISRSIPSNILDNIKSYFSKNIVSWKEYFNIQEVTQLLNNKHLFQTMLLIFLNRYNISIFQEYFLKYLPIGFNFDSIQDPDIQKNILDFFDLNSYKYTNFFQLLNRNVANNQSELITNYLSTFNNGYIYNLLSSWNTGKTYISSNSYQIVNSQAINTFSKSKINYYLNIYGLVFSWLGFSLLLLIVAGLIYSKKDIK</sequence>
<dbReference type="EMBL" id="JAHLFM010000015">
    <property type="protein sequence ID" value="MBU3830708.1"/>
    <property type="molecule type" value="Genomic_DNA"/>
</dbReference>
<accession>A0A9E2KW19</accession>
<name>A0A9E2KW19_9BACT</name>
<protein>
    <submittedName>
        <fullName evidence="2">ABC transporter permease subunit</fullName>
    </submittedName>
</protein>
<keyword evidence="1" id="KW-0812">Transmembrane</keyword>
<evidence type="ECO:0000313" key="3">
    <source>
        <dbReference type="Proteomes" id="UP000824247"/>
    </source>
</evidence>
<organism evidence="2 3">
    <name type="scientific">Candidatus Ureaplasma intestinipullorum</name>
    <dbReference type="NCBI Taxonomy" id="2838770"/>
    <lineage>
        <taxon>Bacteria</taxon>
        <taxon>Bacillati</taxon>
        <taxon>Mycoplasmatota</taxon>
        <taxon>Mycoplasmoidales</taxon>
        <taxon>Mycoplasmoidaceae</taxon>
        <taxon>Ureaplasma</taxon>
    </lineage>
</organism>